<gene>
    <name evidence="1" type="ORF">LCGC14_2777050</name>
</gene>
<accession>A0A0F8ZGE1</accession>
<organism evidence="1">
    <name type="scientific">marine sediment metagenome</name>
    <dbReference type="NCBI Taxonomy" id="412755"/>
    <lineage>
        <taxon>unclassified sequences</taxon>
        <taxon>metagenomes</taxon>
        <taxon>ecological metagenomes</taxon>
    </lineage>
</organism>
<dbReference type="EMBL" id="LAZR01051483">
    <property type="protein sequence ID" value="KKK85065.1"/>
    <property type="molecule type" value="Genomic_DNA"/>
</dbReference>
<dbReference type="AlphaFoldDB" id="A0A0F8ZGE1"/>
<reference evidence="1" key="1">
    <citation type="journal article" date="2015" name="Nature">
        <title>Complex archaea that bridge the gap between prokaryotes and eukaryotes.</title>
        <authorList>
            <person name="Spang A."/>
            <person name="Saw J.H."/>
            <person name="Jorgensen S.L."/>
            <person name="Zaremba-Niedzwiedzka K."/>
            <person name="Martijn J."/>
            <person name="Lind A.E."/>
            <person name="van Eijk R."/>
            <person name="Schleper C."/>
            <person name="Guy L."/>
            <person name="Ettema T.J."/>
        </authorList>
    </citation>
    <scope>NUCLEOTIDE SEQUENCE</scope>
</reference>
<evidence type="ECO:0000313" key="1">
    <source>
        <dbReference type="EMBL" id="KKK85065.1"/>
    </source>
</evidence>
<proteinExistence type="predicted"/>
<sequence length="69" mass="7866">MTVQTDETTFVCGCGEVKESYRGLSSHVRVSKVPECKTTDLEAIKLPLTRPRSRKGRLLRFLRRSLLKS</sequence>
<name>A0A0F8ZGE1_9ZZZZ</name>
<comment type="caution">
    <text evidence="1">The sequence shown here is derived from an EMBL/GenBank/DDBJ whole genome shotgun (WGS) entry which is preliminary data.</text>
</comment>
<protein>
    <submittedName>
        <fullName evidence="1">Uncharacterized protein</fullName>
    </submittedName>
</protein>